<evidence type="ECO:0000256" key="1">
    <source>
        <dbReference type="SAM" id="SignalP"/>
    </source>
</evidence>
<gene>
    <name evidence="2" type="ORF">KMW28_19005</name>
</gene>
<evidence type="ECO:0000313" key="3">
    <source>
        <dbReference type="Proteomes" id="UP000678679"/>
    </source>
</evidence>
<accession>A0AAX1N5P4</accession>
<evidence type="ECO:0008006" key="4">
    <source>
        <dbReference type="Google" id="ProtNLM"/>
    </source>
</evidence>
<dbReference type="EMBL" id="CP076132">
    <property type="protein sequence ID" value="QWG01706.1"/>
    <property type="molecule type" value="Genomic_DNA"/>
</dbReference>
<organism evidence="2 3">
    <name type="scientific">Flammeovirga yaeyamensis</name>
    <dbReference type="NCBI Taxonomy" id="367791"/>
    <lineage>
        <taxon>Bacteria</taxon>
        <taxon>Pseudomonadati</taxon>
        <taxon>Bacteroidota</taxon>
        <taxon>Cytophagia</taxon>
        <taxon>Cytophagales</taxon>
        <taxon>Flammeovirgaceae</taxon>
        <taxon>Flammeovirga</taxon>
    </lineage>
</organism>
<sequence>MSRIFCVLIVSFLMLCSCQKVNKTSYPKELITEWICMEKADSVCTFTNNTEKLTPKRGGRTHYDIKENGDVFEIITGSNDMPIKEKGVWSFNSKEQLLTFVIKDVETTYKVQSLTNDKLDLKLVK</sequence>
<protein>
    <recommendedName>
        <fullName evidence="4">Lipocalin-like domain-containing protein</fullName>
    </recommendedName>
</protein>
<dbReference type="PROSITE" id="PS51257">
    <property type="entry name" value="PROKAR_LIPOPROTEIN"/>
    <property type="match status" value="1"/>
</dbReference>
<dbReference type="RefSeq" id="WP_215585764.1">
    <property type="nucleotide sequence ID" value="NZ_CP076132.1"/>
</dbReference>
<dbReference type="KEGG" id="fya:KMW28_19005"/>
<keyword evidence="1" id="KW-0732">Signal</keyword>
<feature type="chain" id="PRO_5043914720" description="Lipocalin-like domain-containing protein" evidence="1">
    <location>
        <begin position="23"/>
        <end position="125"/>
    </location>
</feature>
<feature type="signal peptide" evidence="1">
    <location>
        <begin position="1"/>
        <end position="22"/>
    </location>
</feature>
<evidence type="ECO:0000313" key="2">
    <source>
        <dbReference type="EMBL" id="QWG01706.1"/>
    </source>
</evidence>
<dbReference type="Proteomes" id="UP000678679">
    <property type="component" value="Chromosome 1"/>
</dbReference>
<reference evidence="2 3" key="1">
    <citation type="submission" date="2021-05" db="EMBL/GenBank/DDBJ databases">
        <title>Comparative genomic studies on the polysaccharide-degrading batcterial strains of the Flammeovirga genus.</title>
        <authorList>
            <person name="Zewei F."/>
            <person name="Zheng Z."/>
            <person name="Yu L."/>
            <person name="Ruyue G."/>
            <person name="Yanhong M."/>
            <person name="Yuanyuan C."/>
            <person name="Jingyan G."/>
            <person name="Wenjun H."/>
        </authorList>
    </citation>
    <scope>NUCLEOTIDE SEQUENCE [LARGE SCALE GENOMIC DNA]</scope>
    <source>
        <strain evidence="2 3">NBRC:100898</strain>
    </source>
</reference>
<keyword evidence="3" id="KW-1185">Reference proteome</keyword>
<name>A0AAX1N5P4_9BACT</name>
<proteinExistence type="predicted"/>
<dbReference type="AlphaFoldDB" id="A0AAX1N5P4"/>